<dbReference type="InterPro" id="IPR009057">
    <property type="entry name" value="Homeodomain-like_sf"/>
</dbReference>
<evidence type="ECO:0000259" key="3">
    <source>
        <dbReference type="PROSITE" id="PS50977"/>
    </source>
</evidence>
<evidence type="ECO:0000256" key="2">
    <source>
        <dbReference type="PROSITE-ProRule" id="PRU00335"/>
    </source>
</evidence>
<dbReference type="InterPro" id="IPR050624">
    <property type="entry name" value="HTH-type_Tx_Regulator"/>
</dbReference>
<dbReference type="SUPFAM" id="SSF46689">
    <property type="entry name" value="Homeodomain-like"/>
    <property type="match status" value="1"/>
</dbReference>
<dbReference type="Gene3D" id="1.10.357.10">
    <property type="entry name" value="Tetracycline Repressor, domain 2"/>
    <property type="match status" value="1"/>
</dbReference>
<protein>
    <submittedName>
        <fullName evidence="4">TetR family transcriptional regulator</fullName>
    </submittedName>
</protein>
<evidence type="ECO:0000313" key="4">
    <source>
        <dbReference type="EMBL" id="ARX36505.1"/>
    </source>
</evidence>
<organism evidence="4 5">
    <name type="scientific">Proteus mirabilis</name>
    <dbReference type="NCBI Taxonomy" id="584"/>
    <lineage>
        <taxon>Bacteria</taxon>
        <taxon>Pseudomonadati</taxon>
        <taxon>Pseudomonadota</taxon>
        <taxon>Gammaproteobacteria</taxon>
        <taxon>Enterobacterales</taxon>
        <taxon>Morganellaceae</taxon>
        <taxon>Proteus</taxon>
    </lineage>
</organism>
<dbReference type="PANTHER" id="PTHR43479">
    <property type="entry name" value="ACREF/ENVCD OPERON REPRESSOR-RELATED"/>
    <property type="match status" value="1"/>
</dbReference>
<gene>
    <name evidence="4" type="ORF">AM402_12875</name>
</gene>
<dbReference type="Pfam" id="PF00440">
    <property type="entry name" value="TetR_N"/>
    <property type="match status" value="1"/>
</dbReference>
<dbReference type="GO" id="GO:0003677">
    <property type="term" value="F:DNA binding"/>
    <property type="evidence" value="ECO:0007669"/>
    <property type="project" value="UniProtKB-UniRule"/>
</dbReference>
<dbReference type="InterPro" id="IPR001647">
    <property type="entry name" value="HTH_TetR"/>
</dbReference>
<dbReference type="Proteomes" id="UP000195540">
    <property type="component" value="Chromosome"/>
</dbReference>
<dbReference type="PROSITE" id="PS50977">
    <property type="entry name" value="HTH_TETR_2"/>
    <property type="match status" value="1"/>
</dbReference>
<reference evidence="4 5" key="1">
    <citation type="submission" date="2017-05" db="EMBL/GenBank/DDBJ databases">
        <title>Whole genome sequencing of Proteus mirabilis AR_0155.</title>
        <authorList>
            <person name="Conlan S."/>
            <person name="Thomas P.J."/>
            <person name="Mullikin J."/>
            <person name="Frank K.M."/>
            <person name="Segre J.A."/>
        </authorList>
    </citation>
    <scope>NUCLEOTIDE SEQUENCE [LARGE SCALE GENOMIC DNA]</scope>
    <source>
        <strain evidence="4 5">AR_0155</strain>
    </source>
</reference>
<dbReference type="PRINTS" id="PR00455">
    <property type="entry name" value="HTHTETR"/>
</dbReference>
<feature type="domain" description="HTH tetR-type" evidence="3">
    <location>
        <begin position="19"/>
        <end position="79"/>
    </location>
</feature>
<dbReference type="EMBL" id="CP021694">
    <property type="protein sequence ID" value="ARX36505.1"/>
    <property type="molecule type" value="Genomic_DNA"/>
</dbReference>
<feature type="DNA-binding region" description="H-T-H motif" evidence="2">
    <location>
        <begin position="42"/>
        <end position="61"/>
    </location>
</feature>
<sequence length="214" mass="24938">MFYGFFIMKLKSRQQENSEQTRLALLEAGQYLFVNQCYYDVSIDEISRYARVTKGAFYHHFSNKKALLRECYLLQVKHAVQKLDEVPTYDDKWQELTALFSLCVDHIYQCKNELIPLQEVISVLGWKEWEEIDANILIPRIQHCVDILFAEKQICAYSPAIVVNLIYGFITHIAINLKNEASLPKEACSDFKAIFADFLIGVKQASPQRHQHRV</sequence>
<name>A0AAJ4RKT9_PROMI</name>
<keyword evidence="1 2" id="KW-0238">DNA-binding</keyword>
<accession>A0AAJ4RKT9</accession>
<evidence type="ECO:0000313" key="5">
    <source>
        <dbReference type="Proteomes" id="UP000195540"/>
    </source>
</evidence>
<dbReference type="KEGG" id="pvl:AOB99_07810"/>
<dbReference type="AlphaFoldDB" id="A0AAJ4RKT9"/>
<dbReference type="PANTHER" id="PTHR43479:SF11">
    <property type="entry name" value="ACREF_ENVCD OPERON REPRESSOR-RELATED"/>
    <property type="match status" value="1"/>
</dbReference>
<evidence type="ECO:0000256" key="1">
    <source>
        <dbReference type="ARBA" id="ARBA00023125"/>
    </source>
</evidence>
<proteinExistence type="predicted"/>